<dbReference type="PROSITE" id="PS51007">
    <property type="entry name" value="CYTC"/>
    <property type="match status" value="3"/>
</dbReference>
<evidence type="ECO:0000313" key="6">
    <source>
        <dbReference type="EMBL" id="QII10171.1"/>
    </source>
</evidence>
<evidence type="ECO:0000256" key="1">
    <source>
        <dbReference type="ARBA" id="ARBA00022617"/>
    </source>
</evidence>
<accession>A0A6G7GL72</accession>
<dbReference type="SUPFAM" id="SSF46626">
    <property type="entry name" value="Cytochrome c"/>
    <property type="match status" value="4"/>
</dbReference>
<reference evidence="6 7" key="1">
    <citation type="submission" date="2020-02" db="EMBL/GenBank/DDBJ databases">
        <title>Newly sequenced genome of strain CSTR1 showed variability in Candidatus Kuenenia stuttgartiensis genomes.</title>
        <authorList>
            <person name="Ding C."/>
            <person name="Adrian L."/>
        </authorList>
    </citation>
    <scope>NUCLEOTIDE SEQUENCE [LARGE SCALE GENOMIC DNA]</scope>
    <source>
        <strain evidence="6 7">CSTR1</strain>
    </source>
</reference>
<dbReference type="Pfam" id="PF13442">
    <property type="entry name" value="Cytochrome_CBB3"/>
    <property type="match status" value="2"/>
</dbReference>
<proteinExistence type="predicted"/>
<sequence length="500" mass="56460">MQLKLISGFCDRLIVSAILLCFALFVGIGIALAQERSIEPMFLEIDKKYQIPEGWSILPFELEDPYKRVKNGPILANVTHKANIEWISRWIANPKEVIPNAKMPDLGLEFDEIKAVIVYLGSIADDGLSKVKWDEYLLKREDDMTDEEYDKMDQIFQMGKGVWGRARCTICHPVKGLGGNVGVGPDLGSIVTKVNRDWLYDWLANTKMHFPDTLMAQFRFSDEEIRGLVEYVMRDTQFMPEEEYEDEGEDGQDGGTPKTIEETKFLTNAEYSTIKGDSALISKGKEVVERSRCFVCHDIKGLSELMPVVERNREKLEGFEKVLYEIRCLTCHTIQKKGGTYAPNLTEAGTKMKMDWENEFLKAPDIIRPLSQQMPKFNLTGEDATFATEFMEKYLTNKKLPSGIFDNEKPSQEVVEAGKNLFYDKGCNACHAEGTKGGGVVGPNLGTVGDRLQPAYMFHHLKNPILVNPRAIEPNYGLSDQEIKSLVGFLIDHVKGKEGN</sequence>
<feature type="domain" description="Cytochrome c" evidence="5">
    <location>
        <begin position="154"/>
        <end position="236"/>
    </location>
</feature>
<dbReference type="RefSeq" id="WP_164994502.1">
    <property type="nucleotide sequence ID" value="NZ_CP049055.1"/>
</dbReference>
<dbReference type="EMBL" id="CP049055">
    <property type="protein sequence ID" value="QII10171.1"/>
    <property type="molecule type" value="Genomic_DNA"/>
</dbReference>
<gene>
    <name evidence="6" type="ORF">KsCSTR_07920</name>
</gene>
<protein>
    <submittedName>
        <fullName evidence="6">Putative (Tetraheme) protein</fullName>
    </submittedName>
</protein>
<dbReference type="InterPro" id="IPR036909">
    <property type="entry name" value="Cyt_c-like_dom_sf"/>
</dbReference>
<name>A0A6G7GL72_KUEST</name>
<evidence type="ECO:0000256" key="3">
    <source>
        <dbReference type="ARBA" id="ARBA00023004"/>
    </source>
</evidence>
<evidence type="ECO:0000313" key="7">
    <source>
        <dbReference type="Proteomes" id="UP000501926"/>
    </source>
</evidence>
<feature type="domain" description="Cytochrome c" evidence="5">
    <location>
        <begin position="279"/>
        <end position="395"/>
    </location>
</feature>
<organism evidence="6 7">
    <name type="scientific">Kuenenia stuttgartiensis</name>
    <dbReference type="NCBI Taxonomy" id="174633"/>
    <lineage>
        <taxon>Bacteria</taxon>
        <taxon>Pseudomonadati</taxon>
        <taxon>Planctomycetota</taxon>
        <taxon>Candidatus Brocadiia</taxon>
        <taxon>Candidatus Brocadiales</taxon>
        <taxon>Candidatus Brocadiaceae</taxon>
        <taxon>Candidatus Kuenenia</taxon>
    </lineage>
</organism>
<keyword evidence="1 4" id="KW-0349">Heme</keyword>
<dbReference type="PANTHER" id="PTHR33546">
    <property type="entry name" value="LARGE, MULTIFUNCTIONAL SECRETED PROTEIN-RELATED"/>
    <property type="match status" value="1"/>
</dbReference>
<dbReference type="Gene3D" id="1.10.760.10">
    <property type="entry name" value="Cytochrome c-like domain"/>
    <property type="match status" value="4"/>
</dbReference>
<dbReference type="PANTHER" id="PTHR33546:SF1">
    <property type="entry name" value="LARGE, MULTIFUNCTIONAL SECRETED PROTEIN"/>
    <property type="match status" value="1"/>
</dbReference>
<dbReference type="InterPro" id="IPR009056">
    <property type="entry name" value="Cyt_c-like_dom"/>
</dbReference>
<evidence type="ECO:0000259" key="5">
    <source>
        <dbReference type="PROSITE" id="PS51007"/>
    </source>
</evidence>
<dbReference type="Proteomes" id="UP000501926">
    <property type="component" value="Chromosome"/>
</dbReference>
<evidence type="ECO:0000256" key="2">
    <source>
        <dbReference type="ARBA" id="ARBA00022723"/>
    </source>
</evidence>
<feature type="domain" description="Cytochrome c" evidence="5">
    <location>
        <begin position="413"/>
        <end position="494"/>
    </location>
</feature>
<keyword evidence="3 4" id="KW-0408">Iron</keyword>
<dbReference type="GO" id="GO:0020037">
    <property type="term" value="F:heme binding"/>
    <property type="evidence" value="ECO:0007669"/>
    <property type="project" value="InterPro"/>
</dbReference>
<dbReference type="GO" id="GO:0009055">
    <property type="term" value="F:electron transfer activity"/>
    <property type="evidence" value="ECO:0007669"/>
    <property type="project" value="InterPro"/>
</dbReference>
<dbReference type="GO" id="GO:0046872">
    <property type="term" value="F:metal ion binding"/>
    <property type="evidence" value="ECO:0007669"/>
    <property type="project" value="UniProtKB-KW"/>
</dbReference>
<dbReference type="Pfam" id="PF00034">
    <property type="entry name" value="Cytochrom_C"/>
    <property type="match status" value="1"/>
</dbReference>
<keyword evidence="2 4" id="KW-0479">Metal-binding</keyword>
<evidence type="ECO:0000256" key="4">
    <source>
        <dbReference type="PROSITE-ProRule" id="PRU00433"/>
    </source>
</evidence>
<dbReference type="AlphaFoldDB" id="A0A6G7GL72"/>